<name>A0A9Q0BNX3_9MUSC</name>
<accession>A0A9Q0BNX3</accession>
<proteinExistence type="predicted"/>
<reference evidence="2" key="1">
    <citation type="journal article" date="2023" name="Genome Biol. Evol.">
        <title>Long-read-based Genome Assembly of Drosophila gunungcola Reveals Fewer Chemosensory Genes in Flower-breeding Species.</title>
        <authorList>
            <person name="Negi A."/>
            <person name="Liao B.Y."/>
            <person name="Yeh S.D."/>
        </authorList>
    </citation>
    <scope>NUCLEOTIDE SEQUENCE</scope>
    <source>
        <strain evidence="2">Sukarami</strain>
    </source>
</reference>
<gene>
    <name evidence="2" type="ORF">M5D96_008302</name>
</gene>
<evidence type="ECO:0000313" key="2">
    <source>
        <dbReference type="EMBL" id="KAI8038404.1"/>
    </source>
</evidence>
<protein>
    <submittedName>
        <fullName evidence="2">Uncharacterized protein</fullName>
    </submittedName>
</protein>
<dbReference type="Proteomes" id="UP001059596">
    <property type="component" value="Unassembled WGS sequence"/>
</dbReference>
<sequence>MACDDMLWHVTHRRKCQIWPACGSRYRQEPNSRATSSESNNNSTRRDSHTNLYCSALLWVIVDVASVPNCTGISS</sequence>
<keyword evidence="3" id="KW-1185">Reference proteome</keyword>
<feature type="region of interest" description="Disordered" evidence="1">
    <location>
        <begin position="26"/>
        <end position="48"/>
    </location>
</feature>
<dbReference type="EMBL" id="JAMKOV010000007">
    <property type="protein sequence ID" value="KAI8038404.1"/>
    <property type="molecule type" value="Genomic_DNA"/>
</dbReference>
<feature type="compositionally biased region" description="Low complexity" evidence="1">
    <location>
        <begin position="31"/>
        <end position="43"/>
    </location>
</feature>
<evidence type="ECO:0000313" key="3">
    <source>
        <dbReference type="Proteomes" id="UP001059596"/>
    </source>
</evidence>
<comment type="caution">
    <text evidence="2">The sequence shown here is derived from an EMBL/GenBank/DDBJ whole genome shotgun (WGS) entry which is preliminary data.</text>
</comment>
<organism evidence="2 3">
    <name type="scientific">Drosophila gunungcola</name>
    <name type="common">fruit fly</name>
    <dbReference type="NCBI Taxonomy" id="103775"/>
    <lineage>
        <taxon>Eukaryota</taxon>
        <taxon>Metazoa</taxon>
        <taxon>Ecdysozoa</taxon>
        <taxon>Arthropoda</taxon>
        <taxon>Hexapoda</taxon>
        <taxon>Insecta</taxon>
        <taxon>Pterygota</taxon>
        <taxon>Neoptera</taxon>
        <taxon>Endopterygota</taxon>
        <taxon>Diptera</taxon>
        <taxon>Brachycera</taxon>
        <taxon>Muscomorpha</taxon>
        <taxon>Ephydroidea</taxon>
        <taxon>Drosophilidae</taxon>
        <taxon>Drosophila</taxon>
        <taxon>Sophophora</taxon>
    </lineage>
</organism>
<dbReference type="AlphaFoldDB" id="A0A9Q0BNX3"/>
<evidence type="ECO:0000256" key="1">
    <source>
        <dbReference type="SAM" id="MobiDB-lite"/>
    </source>
</evidence>